<gene>
    <name evidence="2" type="ORF">METZ01_LOCUS135333</name>
</gene>
<dbReference type="PANTHER" id="PTHR43312:SF1">
    <property type="entry name" value="NADP-DEPENDENT OXIDOREDUCTASE DOMAIN-CONTAINING PROTEIN"/>
    <property type="match status" value="1"/>
</dbReference>
<dbReference type="InterPro" id="IPR036812">
    <property type="entry name" value="NAD(P)_OxRdtase_dom_sf"/>
</dbReference>
<dbReference type="InterPro" id="IPR023210">
    <property type="entry name" value="NADP_OxRdtase_dom"/>
</dbReference>
<dbReference type="PANTHER" id="PTHR43312">
    <property type="entry name" value="D-THREO-ALDOSE 1-DEHYDROGENASE"/>
    <property type="match status" value="1"/>
</dbReference>
<accession>A0A381YZW7</accession>
<evidence type="ECO:0000259" key="1">
    <source>
        <dbReference type="Pfam" id="PF00248"/>
    </source>
</evidence>
<evidence type="ECO:0000313" key="2">
    <source>
        <dbReference type="EMBL" id="SVA82479.1"/>
    </source>
</evidence>
<proteinExistence type="predicted"/>
<name>A0A381YZW7_9ZZZZ</name>
<dbReference type="CDD" id="cd19099">
    <property type="entry name" value="AKR_unchar"/>
    <property type="match status" value="1"/>
</dbReference>
<dbReference type="AlphaFoldDB" id="A0A381YZW7"/>
<reference evidence="2" key="1">
    <citation type="submission" date="2018-05" db="EMBL/GenBank/DDBJ databases">
        <authorList>
            <person name="Lanie J.A."/>
            <person name="Ng W.-L."/>
            <person name="Kazmierczak K.M."/>
            <person name="Andrzejewski T.M."/>
            <person name="Davidsen T.M."/>
            <person name="Wayne K.J."/>
            <person name="Tettelin H."/>
            <person name="Glass J.I."/>
            <person name="Rusch D."/>
            <person name="Podicherti R."/>
            <person name="Tsui H.-C.T."/>
            <person name="Winkler M.E."/>
        </authorList>
    </citation>
    <scope>NUCLEOTIDE SEQUENCE</scope>
</reference>
<organism evidence="2">
    <name type="scientific">marine metagenome</name>
    <dbReference type="NCBI Taxonomy" id="408172"/>
    <lineage>
        <taxon>unclassified sequences</taxon>
        <taxon>metagenomes</taxon>
        <taxon>ecological metagenomes</taxon>
    </lineage>
</organism>
<dbReference type="InterPro" id="IPR053135">
    <property type="entry name" value="AKR2_Oxidoreductase"/>
</dbReference>
<dbReference type="Gene3D" id="3.20.20.100">
    <property type="entry name" value="NADP-dependent oxidoreductase domain"/>
    <property type="match status" value="1"/>
</dbReference>
<protein>
    <recommendedName>
        <fullName evidence="1">NADP-dependent oxidoreductase domain-containing protein</fullName>
    </recommendedName>
</protein>
<dbReference type="EMBL" id="UINC01019477">
    <property type="protein sequence ID" value="SVA82479.1"/>
    <property type="molecule type" value="Genomic_DNA"/>
</dbReference>
<sequence length="367" mass="41786">MIQGFATPEGTASFASKAIAHKENFRKIQNLTLSNIGIGTYLGNPDLETDKQQKTAIKQSILQGVNVIDTAINYRAQKSERTIGKAISELIEEEKINRDQIFVSTKNGYVTNDGDIPEDFMQYIMREFGKKGIVKEGDISSQYNCITLPFLEDQLARSQKNLGLDCIDLMYLHNAVEGQPQMPHDKFIRQLSDIFEFFEQQREKQNIKFYGLATWECFRVSNDKPNYLSLSEVIELAKKIGGDNHGFRFVQLPYNLSFDQAFMQKNQLADSNNQITFLEAAIHHNIGVFTSVPLMQGKLLEWIKNNEKFTNQSPSVDALQFIRSTPGVLAPLIGHKLESHVSENLQVLKIPPYTEQEFYDLFKKLTG</sequence>
<dbReference type="Pfam" id="PF00248">
    <property type="entry name" value="Aldo_ket_red"/>
    <property type="match status" value="1"/>
</dbReference>
<dbReference type="SUPFAM" id="SSF51430">
    <property type="entry name" value="NAD(P)-linked oxidoreductase"/>
    <property type="match status" value="1"/>
</dbReference>
<feature type="domain" description="NADP-dependent oxidoreductase" evidence="1">
    <location>
        <begin position="36"/>
        <end position="313"/>
    </location>
</feature>